<proteinExistence type="predicted"/>
<evidence type="ECO:0000313" key="2">
    <source>
        <dbReference type="EMBL" id="KQB39818.1"/>
    </source>
</evidence>
<dbReference type="Proteomes" id="UP000050443">
    <property type="component" value="Unassembled WGS sequence"/>
</dbReference>
<evidence type="ECO:0000256" key="1">
    <source>
        <dbReference type="SAM" id="SignalP"/>
    </source>
</evidence>
<dbReference type="RefSeq" id="WP_055096627.1">
    <property type="nucleotide sequence ID" value="NZ_JRLF01000012.1"/>
</dbReference>
<name>A0A0Q0S369_9FLAO</name>
<evidence type="ECO:0000313" key="3">
    <source>
        <dbReference type="Proteomes" id="UP000050443"/>
    </source>
</evidence>
<dbReference type="AlphaFoldDB" id="A0A0Q0S369"/>
<dbReference type="OrthoDB" id="1371830at2"/>
<keyword evidence="1" id="KW-0732">Signal</keyword>
<feature type="chain" id="PRO_5006183796" evidence="1">
    <location>
        <begin position="21"/>
        <end position="79"/>
    </location>
</feature>
<gene>
    <name evidence="2" type="ORF">RC62_1512</name>
</gene>
<accession>A0A0Q0S369</accession>
<reference evidence="2 3" key="1">
    <citation type="submission" date="2014-09" db="EMBL/GenBank/DDBJ databases">
        <title>Genome sequence of Flavobacterium aquidurense RC62.</title>
        <authorList>
            <person name="Kim J.F."/>
            <person name="Kwak M.-J."/>
        </authorList>
    </citation>
    <scope>NUCLEOTIDE SEQUENCE [LARGE SCALE GENOMIC DNA]</scope>
    <source>
        <strain evidence="2 3">RC62</strain>
    </source>
</reference>
<sequence>MKKKIYSVILVMAFVSVSFAGTKEKKSILKSIQNVEMSLEESSVENTITKEADVEIFYTDFAGFVCWLMGGHCQPVETK</sequence>
<dbReference type="PATRIC" id="fig|362413.3.peg.1473"/>
<protein>
    <submittedName>
        <fullName evidence="2">Uncharacterized protein</fullName>
    </submittedName>
</protein>
<feature type="signal peptide" evidence="1">
    <location>
        <begin position="1"/>
        <end position="20"/>
    </location>
</feature>
<dbReference type="EMBL" id="JRLF01000012">
    <property type="protein sequence ID" value="KQB39818.1"/>
    <property type="molecule type" value="Genomic_DNA"/>
</dbReference>
<dbReference type="STRING" id="362413.RC62_1512"/>
<organism evidence="2 3">
    <name type="scientific">Flavobacterium aquidurense</name>
    <dbReference type="NCBI Taxonomy" id="362413"/>
    <lineage>
        <taxon>Bacteria</taxon>
        <taxon>Pseudomonadati</taxon>
        <taxon>Bacteroidota</taxon>
        <taxon>Flavobacteriia</taxon>
        <taxon>Flavobacteriales</taxon>
        <taxon>Flavobacteriaceae</taxon>
        <taxon>Flavobacterium</taxon>
    </lineage>
</organism>
<comment type="caution">
    <text evidence="2">The sequence shown here is derived from an EMBL/GenBank/DDBJ whole genome shotgun (WGS) entry which is preliminary data.</text>
</comment>